<evidence type="ECO:0000256" key="6">
    <source>
        <dbReference type="ARBA" id="ARBA00022989"/>
    </source>
</evidence>
<evidence type="ECO:0000256" key="9">
    <source>
        <dbReference type="SAM" id="MobiDB-lite"/>
    </source>
</evidence>
<dbReference type="InterPro" id="IPR013083">
    <property type="entry name" value="Znf_RING/FYVE/PHD"/>
</dbReference>
<keyword evidence="3" id="KW-0479">Metal-binding</keyword>
<dbReference type="CDD" id="cd15489">
    <property type="entry name" value="PHD_SF"/>
    <property type="match status" value="1"/>
</dbReference>
<keyword evidence="4 8" id="KW-0863">Zinc-finger</keyword>
<evidence type="ECO:0000256" key="7">
    <source>
        <dbReference type="ARBA" id="ARBA00023136"/>
    </source>
</evidence>
<comment type="subcellular location">
    <subcellularLocation>
        <location evidence="1">Membrane</location>
    </subcellularLocation>
</comment>
<dbReference type="PROSITE" id="PS50262">
    <property type="entry name" value="G_PROTEIN_RECEP_F1_2"/>
    <property type="match status" value="1"/>
</dbReference>
<dbReference type="InterPro" id="IPR052560">
    <property type="entry name" value="RdDP_mobile_element"/>
</dbReference>
<dbReference type="InterPro" id="IPR017452">
    <property type="entry name" value="GPCR_Rhodpsn_7TM"/>
</dbReference>
<feature type="transmembrane region" description="Helical" evidence="10">
    <location>
        <begin position="2363"/>
        <end position="2380"/>
    </location>
</feature>
<evidence type="ECO:0000259" key="12">
    <source>
        <dbReference type="PROSITE" id="PS50262"/>
    </source>
</evidence>
<feature type="region of interest" description="Disordered" evidence="9">
    <location>
        <begin position="1867"/>
        <end position="1915"/>
    </location>
</feature>
<keyword evidence="5" id="KW-0862">Zinc</keyword>
<evidence type="ECO:0000256" key="2">
    <source>
        <dbReference type="ARBA" id="ARBA00022692"/>
    </source>
</evidence>
<dbReference type="Gene3D" id="3.30.40.10">
    <property type="entry name" value="Zinc/RING finger domain, C3HC4 (zinc finger)"/>
    <property type="match status" value="1"/>
</dbReference>
<dbReference type="InterPro" id="IPR000276">
    <property type="entry name" value="GPCR_Rhodpsn"/>
</dbReference>
<feature type="domain" description="PHD-type" evidence="11">
    <location>
        <begin position="948"/>
        <end position="1002"/>
    </location>
</feature>
<dbReference type="GO" id="GO:0003824">
    <property type="term" value="F:catalytic activity"/>
    <property type="evidence" value="ECO:0007669"/>
    <property type="project" value="InterPro"/>
</dbReference>
<dbReference type="PANTHER" id="PTHR36688">
    <property type="entry name" value="ENDO/EXONUCLEASE/PHOSPHATASE DOMAIN-CONTAINING PROTEIN"/>
    <property type="match status" value="1"/>
</dbReference>
<evidence type="ECO:0000256" key="10">
    <source>
        <dbReference type="SAM" id="Phobius"/>
    </source>
</evidence>
<dbReference type="PROSITE" id="PS50016">
    <property type="entry name" value="ZF_PHD_2"/>
    <property type="match status" value="1"/>
</dbReference>
<dbReference type="Pfam" id="PF00078">
    <property type="entry name" value="RVT_1"/>
    <property type="match status" value="1"/>
</dbReference>
<dbReference type="PROSITE" id="PS50878">
    <property type="entry name" value="RT_POL"/>
    <property type="match status" value="1"/>
</dbReference>
<feature type="region of interest" description="Disordered" evidence="9">
    <location>
        <begin position="307"/>
        <end position="331"/>
    </location>
</feature>
<evidence type="ECO:0000313" key="15">
    <source>
        <dbReference type="WBParaSite" id="maker-uti_cns_0012694-snap-gene-0.4-mRNA-1"/>
    </source>
</evidence>
<dbReference type="PROSITE" id="PS01359">
    <property type="entry name" value="ZF_PHD_1"/>
    <property type="match status" value="1"/>
</dbReference>
<dbReference type="WBParaSite" id="maker-uti_cns_0012694-snap-gene-0.4-mRNA-1">
    <property type="protein sequence ID" value="maker-uti_cns_0012694-snap-gene-0.4-mRNA-1"/>
    <property type="gene ID" value="maker-uti_cns_0012694-snap-gene-0.4"/>
</dbReference>
<feature type="transmembrane region" description="Helical" evidence="10">
    <location>
        <begin position="2317"/>
        <end position="2336"/>
    </location>
</feature>
<feature type="region of interest" description="Disordered" evidence="9">
    <location>
        <begin position="159"/>
        <end position="195"/>
    </location>
</feature>
<dbReference type="Gene3D" id="1.20.1070.10">
    <property type="entry name" value="Rhodopsin 7-helix transmembrane proteins"/>
    <property type="match status" value="2"/>
</dbReference>
<dbReference type="InterPro" id="IPR005135">
    <property type="entry name" value="Endo/exonuclease/phosphatase"/>
</dbReference>
<dbReference type="InterPro" id="IPR000477">
    <property type="entry name" value="RT_dom"/>
</dbReference>
<reference evidence="15" key="1">
    <citation type="submission" date="2016-11" db="UniProtKB">
        <authorList>
            <consortium name="WormBaseParasite"/>
        </authorList>
    </citation>
    <scope>IDENTIFICATION</scope>
</reference>
<evidence type="ECO:0000256" key="1">
    <source>
        <dbReference type="ARBA" id="ARBA00004370"/>
    </source>
</evidence>
<proteinExistence type="predicted"/>
<feature type="compositionally biased region" description="Basic residues" evidence="9">
    <location>
        <begin position="227"/>
        <end position="238"/>
    </location>
</feature>
<evidence type="ECO:0000256" key="3">
    <source>
        <dbReference type="ARBA" id="ARBA00022723"/>
    </source>
</evidence>
<feature type="compositionally biased region" description="Basic and acidic residues" evidence="9">
    <location>
        <begin position="2537"/>
        <end position="2548"/>
    </location>
</feature>
<dbReference type="InterPro" id="IPR001965">
    <property type="entry name" value="Znf_PHD"/>
</dbReference>
<dbReference type="InterPro" id="IPR019787">
    <property type="entry name" value="Znf_PHD-finger"/>
</dbReference>
<protein>
    <submittedName>
        <fullName evidence="15">PHD-type domain-containing protein</fullName>
    </submittedName>
</protein>
<feature type="region of interest" description="Disordered" evidence="9">
    <location>
        <begin position="223"/>
        <end position="244"/>
    </location>
</feature>
<name>A0A1I8IIM3_9PLAT</name>
<evidence type="ECO:0000259" key="13">
    <source>
        <dbReference type="PROSITE" id="PS50878"/>
    </source>
</evidence>
<feature type="region of interest" description="Disordered" evidence="9">
    <location>
        <begin position="2506"/>
        <end position="2567"/>
    </location>
</feature>
<feature type="compositionally biased region" description="Basic and acidic residues" evidence="9">
    <location>
        <begin position="930"/>
        <end position="943"/>
    </location>
</feature>
<dbReference type="Proteomes" id="UP000095280">
    <property type="component" value="Unplaced"/>
</dbReference>
<keyword evidence="7 10" id="KW-0472">Membrane</keyword>
<dbReference type="InterPro" id="IPR011011">
    <property type="entry name" value="Znf_FYVE_PHD"/>
</dbReference>
<dbReference type="SUPFAM" id="SSF57903">
    <property type="entry name" value="FYVE/PHD zinc finger"/>
    <property type="match status" value="1"/>
</dbReference>
<dbReference type="Pfam" id="PF00001">
    <property type="entry name" value="7tm_1"/>
    <property type="match status" value="1"/>
</dbReference>
<evidence type="ECO:0000259" key="11">
    <source>
        <dbReference type="PROSITE" id="PS50016"/>
    </source>
</evidence>
<feature type="compositionally biased region" description="Polar residues" evidence="9">
    <location>
        <begin position="321"/>
        <end position="331"/>
    </location>
</feature>
<evidence type="ECO:0000256" key="4">
    <source>
        <dbReference type="ARBA" id="ARBA00022771"/>
    </source>
</evidence>
<dbReference type="SUPFAM" id="SSF81321">
    <property type="entry name" value="Family A G protein-coupled receptor-like"/>
    <property type="match status" value="2"/>
</dbReference>
<dbReference type="Gene3D" id="3.60.10.10">
    <property type="entry name" value="Endonuclease/exonuclease/phosphatase"/>
    <property type="match status" value="1"/>
</dbReference>
<evidence type="ECO:0000256" key="5">
    <source>
        <dbReference type="ARBA" id="ARBA00022833"/>
    </source>
</evidence>
<dbReference type="GO" id="GO:0016020">
    <property type="term" value="C:membrane"/>
    <property type="evidence" value="ECO:0007669"/>
    <property type="project" value="UniProtKB-SubCell"/>
</dbReference>
<dbReference type="SUPFAM" id="SSF56219">
    <property type="entry name" value="DNase I-like"/>
    <property type="match status" value="1"/>
</dbReference>
<dbReference type="InterPro" id="IPR019786">
    <property type="entry name" value="Zinc_finger_PHD-type_CS"/>
</dbReference>
<dbReference type="CDD" id="cd01650">
    <property type="entry name" value="RT_nLTR_like"/>
    <property type="match status" value="1"/>
</dbReference>
<evidence type="ECO:0000313" key="14">
    <source>
        <dbReference type="Proteomes" id="UP000095280"/>
    </source>
</evidence>
<dbReference type="PANTHER" id="PTHR36688:SF2">
    <property type="entry name" value="ENDONUCLEASE_EXONUCLEASE_PHOSPHATASE DOMAIN-CONTAINING PROTEIN"/>
    <property type="match status" value="1"/>
</dbReference>
<feature type="domain" description="G-protein coupled receptors family 1 profile" evidence="12">
    <location>
        <begin position="547"/>
        <end position="663"/>
    </location>
</feature>
<evidence type="ECO:0000256" key="8">
    <source>
        <dbReference type="PROSITE-ProRule" id="PRU00146"/>
    </source>
</evidence>
<dbReference type="SMART" id="SM00249">
    <property type="entry name" value="PHD"/>
    <property type="match status" value="2"/>
</dbReference>
<feature type="region of interest" description="Disordered" evidence="9">
    <location>
        <begin position="2407"/>
        <end position="2443"/>
    </location>
</feature>
<organism evidence="14 15">
    <name type="scientific">Macrostomum lignano</name>
    <dbReference type="NCBI Taxonomy" id="282301"/>
    <lineage>
        <taxon>Eukaryota</taxon>
        <taxon>Metazoa</taxon>
        <taxon>Spiralia</taxon>
        <taxon>Lophotrochozoa</taxon>
        <taxon>Platyhelminthes</taxon>
        <taxon>Rhabditophora</taxon>
        <taxon>Macrostomorpha</taxon>
        <taxon>Macrostomida</taxon>
        <taxon>Macrostomidae</taxon>
        <taxon>Macrostomum</taxon>
    </lineage>
</organism>
<keyword evidence="2 10" id="KW-0812">Transmembrane</keyword>
<feature type="compositionally biased region" description="Low complexity" evidence="9">
    <location>
        <begin position="1897"/>
        <end position="1909"/>
    </location>
</feature>
<sequence length="2752" mass="302425">IAEQAQLKIAEGFLRPLFTRWCRCAGADVYSRCTSYHRVYSRPCLDPNRRDIRAVTTWPSRVIAVSPDIVTFREKSVVEKCPFCLAFCECPAFTQDRLNYLSPNRDLSDVFRPENLCQLVRYLKATGRATIHLPDSPEGDRAGQTPAARNLLARHRSSTSCPWSTGVSGNGGGNASSLHPDAQNPLQPTFTIPPFTIPNTTTTTKYAVMMVKVSVTGRASWLGREQRPRHRQCPGRRRQPADSRHNAEFALDLAGRVLQREQQHLLHRLWADRLNYLSPNPDLSDVFRPENLCQLVRYLKATGRATIHLPDSPEGDRAADTGSTESPCATPQHQLPVVDRASQGALHGLGANKGRATGSVRGAGVSAADSRHNAEFALDLAGRCLQREQQHLLHRLWAVRLGADEMACELESPTAHAAIECRVGDSLDADVEGGAQQTSVRRIDLLFELSLLLVNWKKRFIMSPVSASETGKQALRALQSGKAQAACSSEDFTNCRRPAAVSSSDSRNSSTCSFLMMDGDLDARIRAAASVLWKYPPLVLLSLCWLGNCLSFLVLSRPAMRDNSVSVYLRFIALADTATTTVGLGPRVVQQWAVGAAAFEELSNFTCKLHRFLLFGCGDLAIWCLTMLTVDRLVIVKLPLRAGTWCSKSRARNICLCITLLGIGKNLSSLWSRGERWELRPAASANGTGSLAPALTAKCGQLVEFDFYENYVRTWLGFSTYFFGPLLVIASWSSTHLPSRAFGTAGRETGCFAAVYLSRLVLFALALTTLAGDIETNPGPACNSCNGPIRTGMHSLPCEVPECSERCHCQKKCSGMHRAEIVRSPWRCSVHRPLELDSASAAHLRDLPAPEPRMSQPTRCHSCSGPIRTGTTPLTCAAKGCALACHRSSNCSHISRYRGAPSWLCPLHRQQAVQLPGAHSIFRRPALTRRQADPTTDRDLNDPSDAQRRYCAKCSTAIRRGVAFVKCNSCSAAYHKCCTGLNRNAADAAARSPWDCPVCTARTQGAPAPSAATSRVPLQDKISTANWITITNVYAPPVRTCVEDRQLPDWNHLGTPSQGIILGDFNSHSPAWDPIQPQDERGSTLLDWSIDTQLEILNDGSPTRVNKATGGESSPDVSFASSKLASKCTWQVSDDLGSDHTPIVIRLDLKVRTLPKAQSRLIWRKQGVDWNAFQTVVEDKFKALHKEHLTFDARAKRFNDIVMQAANLCIGKVRTSHRPRPWLTPELKAAIKLRNRLRRSVGENREDWLSACANVHKIARATKEAAWRDTITDLEKEPNSNKAWKFIRSLNGTPDSNCPNEALQVGNKVLTDPRDKANAFAKQYASVSRYHISHSDRATIREAKAILRLPLPLPGSTHDGYAAITEQELDSAIQHQRANGAAGADEVTPRFIKALGPLARAELLSLFNWSFQHAAVAQSWRTAIIIPLLKAGKSARDIAAFRPISLTSCIVKLLERILVTRLHHLAERHGWISPNQAGFRANYSCEDQLLRGLPQGSVIAPFLFLIFIDTVNDVVNPPAEISMYADDIALRARHRNKLEAQRAVQRALDNVARWSNEHKMVLNPDKSEAAFFSTDTSEAAWSPAISIEGRNLRHNPTPRLLGLTLDRTLSFRSHLEHVCNRTTSRCRLLACLASKEWGWSKKLLLRIYRAMQLSIINFAAPAWHPWLSESAFQQLERAQNAALRIVTGQHRTTPVEALRLEAGICSVRTGSNVICLTAFERAQRLPDSHPCRIAATGNTAHRLRRNSWRNHVTDLLPLIASSVTPRAMICTARPPPWDPFSTDVRVDMALPEPGPARTATAIDTIRHLPGLITIYCDGSASGGTTNGGASAIVTTALSTRPSTQHVTAAAIPAMTWNTGLTAQLSPAPGSAFLEDPRQTSAAFPPTPSALPGRVPPKQQQQQQQQQQKQSADDTNSSMTRMMLLVTLMYVVLITPSMSMYISAPYWPSYSPFPACQELASAATDVLVYSNHTMNFFMYVLSGKKFPLTLFILLIFMELHKTVVEFVVVERPLSTKRSDKTSGYKFPHEGCVVTTADGQKYLIEKGVAPDHMEELHRIGGEKGSRIVKIGKELPLNFRIVKPIKIKRTDVTLMQLLEASGEVYSSLCSNCWNATESMKRVVTGESQLSWQSQAGIGAVKFIMAGLLSFFAFRSALGYFHSSILQQQKVKKQYKFLAIMTAHDELQKIVVEFVVVERPLNTKRPDQASGHKVPHEGCVVTTADGQKYLIEKGVAPDHMEELHRIGGEKGSRIVKIGKNLPPNFRVVRPVKIKNTDVTLMQLLEASGKDYNWLCSNCWNSTESIQRVLTEKAQLPWQFKAGLDAGIMGVIAMVLFVLIFRGGAMNGATQAHKDVNKQVLQDSPFEFIWLSFCIVTVDFVLFGVKPPASAAPHRSLSGALHRSLHGADPLGGEVRASEVQPPGWLQQPRRVAEADSGAGRQRARPGRAGAPVVLHVIHVAVHLRPGEEAGQVRQDVRPTGLGVGPAVLGGVPGGHHQGWLATVWRGDLAGQGDRRHRHGAAGHRAAQVRQDVSTAALTAPERGRVGQHRGDSGGHPAGSLPSDSSARKPPAELAIRSACRQEILSGSPSKHGSAMAVRHCLVAWRHVSFSIFLDSVMPSRFVQLGLLSIRVLDSLSRLLMPLSRSSSVSVPRFGVSPSYLSMVSPISRMFFPADSGCSLTVSPKSLFEEPGVGNRFENSALRAKKLALRAKKLALRAKKLALRAKKPALRAKKLALRAKKLALRAKKPALRAKKLA</sequence>
<dbReference type="GO" id="GO:0004930">
    <property type="term" value="F:G protein-coupled receptor activity"/>
    <property type="evidence" value="ECO:0007669"/>
    <property type="project" value="InterPro"/>
</dbReference>
<dbReference type="InterPro" id="IPR036691">
    <property type="entry name" value="Endo/exonu/phosph_ase_sf"/>
</dbReference>
<keyword evidence="14" id="KW-1185">Reference proteome</keyword>
<feature type="domain" description="Reverse transcriptase" evidence="13">
    <location>
        <begin position="1255"/>
        <end position="1605"/>
    </location>
</feature>
<dbReference type="Pfam" id="PF14529">
    <property type="entry name" value="Exo_endo_phos_2"/>
    <property type="match status" value="1"/>
</dbReference>
<dbReference type="GO" id="GO:0008270">
    <property type="term" value="F:zinc ion binding"/>
    <property type="evidence" value="ECO:0007669"/>
    <property type="project" value="UniProtKB-KW"/>
</dbReference>
<keyword evidence="6 10" id="KW-1133">Transmembrane helix</keyword>
<feature type="region of interest" description="Disordered" evidence="9">
    <location>
        <begin position="924"/>
        <end position="943"/>
    </location>
</feature>
<accession>A0A1I8IIM3</accession>